<name>A0A1V0TV02_9ACTN</name>
<dbReference type="RefSeq" id="WP_083106773.1">
    <property type="nucleotide sequence ID" value="NZ_CP020569.1"/>
</dbReference>
<dbReference type="Proteomes" id="UP000192726">
    <property type="component" value="Chromosome"/>
</dbReference>
<dbReference type="OrthoDB" id="4333273at2"/>
<reference evidence="1 2" key="1">
    <citation type="submission" date="2017-04" db="EMBL/GenBank/DDBJ databases">
        <title>Complete Genome Sequence of Streptomyces gilvosporeus F607, a Capable Producer of Natamycin.</title>
        <authorList>
            <person name="Zong G."/>
            <person name="Zhong C."/>
            <person name="Fu J."/>
            <person name="Qin R."/>
            <person name="Cao G."/>
        </authorList>
    </citation>
    <scope>NUCLEOTIDE SEQUENCE [LARGE SCALE GENOMIC DNA]</scope>
    <source>
        <strain evidence="1 2">F607</strain>
    </source>
</reference>
<protein>
    <submittedName>
        <fullName evidence="1">Uncharacterized protein</fullName>
    </submittedName>
</protein>
<accession>A0A1V0TV02</accession>
<evidence type="ECO:0000313" key="1">
    <source>
        <dbReference type="EMBL" id="ARF56747.1"/>
    </source>
</evidence>
<organism evidence="1 2">
    <name type="scientific">Streptomyces gilvosporeus</name>
    <dbReference type="NCBI Taxonomy" id="553510"/>
    <lineage>
        <taxon>Bacteria</taxon>
        <taxon>Bacillati</taxon>
        <taxon>Actinomycetota</taxon>
        <taxon>Actinomycetes</taxon>
        <taxon>Kitasatosporales</taxon>
        <taxon>Streptomycetaceae</taxon>
        <taxon>Streptomyces</taxon>
    </lineage>
</organism>
<dbReference type="AlphaFoldDB" id="A0A1V0TV02"/>
<sequence length="79" mass="8508">MNASQQHLLDTYRAAQRGEAAPILPGAGTVSTAREIQGWLRFRTVVTAPTDRLPGRVARAVRRSAAALGLVQEAPARCR</sequence>
<evidence type="ECO:0000313" key="2">
    <source>
        <dbReference type="Proteomes" id="UP000192726"/>
    </source>
</evidence>
<gene>
    <name evidence="1" type="ORF">B1H19_23535</name>
</gene>
<dbReference type="KEGG" id="sgv:B1H19_23535"/>
<dbReference type="EMBL" id="CP020569">
    <property type="protein sequence ID" value="ARF56747.1"/>
    <property type="molecule type" value="Genomic_DNA"/>
</dbReference>
<keyword evidence="2" id="KW-1185">Reference proteome</keyword>
<proteinExistence type="predicted"/>